<evidence type="ECO:0000313" key="3">
    <source>
        <dbReference type="Proteomes" id="UP000321479"/>
    </source>
</evidence>
<dbReference type="RefSeq" id="WP_147031789.1">
    <property type="nucleotide sequence ID" value="NZ_CP042436.1"/>
</dbReference>
<evidence type="ECO:0000256" key="1">
    <source>
        <dbReference type="SAM" id="SignalP"/>
    </source>
</evidence>
<accession>A0A5B8UW77</accession>
<dbReference type="KEGG" id="mgin:FRZ54_11690"/>
<protein>
    <submittedName>
        <fullName evidence="2">Glycoside hydrolase</fullName>
    </submittedName>
</protein>
<keyword evidence="3" id="KW-1185">Reference proteome</keyword>
<feature type="signal peptide" evidence="1">
    <location>
        <begin position="1"/>
        <end position="20"/>
    </location>
</feature>
<dbReference type="EMBL" id="CP042436">
    <property type="protein sequence ID" value="QEC63213.1"/>
    <property type="molecule type" value="Genomic_DNA"/>
</dbReference>
<dbReference type="OrthoDB" id="796539at2"/>
<dbReference type="GO" id="GO:0016787">
    <property type="term" value="F:hydrolase activity"/>
    <property type="evidence" value="ECO:0007669"/>
    <property type="project" value="UniProtKB-KW"/>
</dbReference>
<organism evidence="2 3">
    <name type="scientific">Mucilaginibacter ginsenosidivorans</name>
    <dbReference type="NCBI Taxonomy" id="398053"/>
    <lineage>
        <taxon>Bacteria</taxon>
        <taxon>Pseudomonadati</taxon>
        <taxon>Bacteroidota</taxon>
        <taxon>Sphingobacteriia</taxon>
        <taxon>Sphingobacteriales</taxon>
        <taxon>Sphingobacteriaceae</taxon>
        <taxon>Mucilaginibacter</taxon>
    </lineage>
</organism>
<reference evidence="2 3" key="1">
    <citation type="journal article" date="2017" name="Curr. Microbiol.">
        <title>Mucilaginibacter ginsenosidivorans sp. nov., Isolated from Soil of Ginseng Field.</title>
        <authorList>
            <person name="Kim M.M."/>
            <person name="Siddiqi M.Z."/>
            <person name="Im W.T."/>
        </authorList>
    </citation>
    <scope>NUCLEOTIDE SEQUENCE [LARGE SCALE GENOMIC DNA]</scope>
    <source>
        <strain evidence="2 3">Gsoil 3017</strain>
    </source>
</reference>
<sequence length="120" mass="12864">MKRKILIASALLSCFIFVMAVVADLTGKWKGTIHTPDGNDLQVVYNFKADGDKLTGTAESPAGTVTVDDGKITGDTFSFKVTVDGNDYPHKGKMYADSCGIDIDFGGQTIHTTVVRDTSK</sequence>
<proteinExistence type="predicted"/>
<gene>
    <name evidence="2" type="ORF">FRZ54_11690</name>
</gene>
<keyword evidence="1" id="KW-0732">Signal</keyword>
<name>A0A5B8UW77_9SPHI</name>
<dbReference type="AlphaFoldDB" id="A0A5B8UW77"/>
<keyword evidence="2" id="KW-0378">Hydrolase</keyword>
<evidence type="ECO:0000313" key="2">
    <source>
        <dbReference type="EMBL" id="QEC63213.1"/>
    </source>
</evidence>
<feature type="chain" id="PRO_5022891086" evidence="1">
    <location>
        <begin position="21"/>
        <end position="120"/>
    </location>
</feature>
<dbReference type="Proteomes" id="UP000321479">
    <property type="component" value="Chromosome"/>
</dbReference>